<evidence type="ECO:0000313" key="1">
    <source>
        <dbReference type="EMBL" id="MCK8784942.1"/>
    </source>
</evidence>
<reference evidence="1" key="1">
    <citation type="submission" date="2022-04" db="EMBL/GenBank/DDBJ databases">
        <title>Roseomonas acroporae sp. nov., isolated from coral Acropora digitifera.</title>
        <authorList>
            <person name="Sun H."/>
        </authorList>
    </citation>
    <scope>NUCLEOTIDE SEQUENCE</scope>
    <source>
        <strain evidence="1">NAR14</strain>
    </source>
</reference>
<evidence type="ECO:0000313" key="2">
    <source>
        <dbReference type="Proteomes" id="UP001139516"/>
    </source>
</evidence>
<name>A0A9X1Y8C8_9PROT</name>
<comment type="caution">
    <text evidence="1">The sequence shown here is derived from an EMBL/GenBank/DDBJ whole genome shotgun (WGS) entry which is preliminary data.</text>
</comment>
<organism evidence="1 2">
    <name type="scientific">Roseomonas acroporae</name>
    <dbReference type="NCBI Taxonomy" id="2937791"/>
    <lineage>
        <taxon>Bacteria</taxon>
        <taxon>Pseudomonadati</taxon>
        <taxon>Pseudomonadota</taxon>
        <taxon>Alphaproteobacteria</taxon>
        <taxon>Acetobacterales</taxon>
        <taxon>Roseomonadaceae</taxon>
        <taxon>Roseomonas</taxon>
    </lineage>
</organism>
<gene>
    <name evidence="1" type="ORF">M0638_11170</name>
</gene>
<dbReference type="Proteomes" id="UP001139516">
    <property type="component" value="Unassembled WGS sequence"/>
</dbReference>
<accession>A0A9X1Y8C8</accession>
<dbReference type="AlphaFoldDB" id="A0A9X1Y8C8"/>
<sequence>MRRWWHARLQEASTWAGLTGVAVTFVLPLLADAQTLGEWQGRMERAQGLVACAALILMRQARREETP</sequence>
<dbReference type="EMBL" id="JALPRX010000046">
    <property type="protein sequence ID" value="MCK8784942.1"/>
    <property type="molecule type" value="Genomic_DNA"/>
</dbReference>
<dbReference type="RefSeq" id="WP_248667067.1">
    <property type="nucleotide sequence ID" value="NZ_JALPRX010000046.1"/>
</dbReference>
<proteinExistence type="predicted"/>
<keyword evidence="2" id="KW-1185">Reference proteome</keyword>
<protein>
    <submittedName>
        <fullName evidence="1">Uncharacterized protein</fullName>
    </submittedName>
</protein>